<gene>
    <name evidence="1" type="ORF">HHL09_09355</name>
</gene>
<evidence type="ECO:0000313" key="1">
    <source>
        <dbReference type="EMBL" id="QJE95979.1"/>
    </source>
</evidence>
<reference evidence="1 2" key="1">
    <citation type="submission" date="2020-04" db="EMBL/GenBank/DDBJ databases">
        <title>Luteolibacter sp. G-1-1-1 isolated from soil.</title>
        <authorList>
            <person name="Dahal R.H."/>
        </authorList>
    </citation>
    <scope>NUCLEOTIDE SEQUENCE [LARGE SCALE GENOMIC DNA]</scope>
    <source>
        <strain evidence="1 2">G-1-1-1</strain>
    </source>
</reference>
<keyword evidence="2" id="KW-1185">Reference proteome</keyword>
<accession>A0A858RHT3</accession>
<dbReference type="RefSeq" id="WP_169454292.1">
    <property type="nucleotide sequence ID" value="NZ_CP051774.1"/>
</dbReference>
<sequence length="87" mass="10098">MIPAVQLELPLRFYRRIQCAAAQLSDPDHHLRRKKNGYYQLRVTIDRGPKLVGERVVFGLDTKVPEEARSRRDFALKVLRKAGKVLK</sequence>
<organism evidence="1 2">
    <name type="scientific">Luteolibacter luteus</name>
    <dbReference type="NCBI Taxonomy" id="2728835"/>
    <lineage>
        <taxon>Bacteria</taxon>
        <taxon>Pseudomonadati</taxon>
        <taxon>Verrucomicrobiota</taxon>
        <taxon>Verrucomicrobiia</taxon>
        <taxon>Verrucomicrobiales</taxon>
        <taxon>Verrucomicrobiaceae</taxon>
        <taxon>Luteolibacter</taxon>
    </lineage>
</organism>
<proteinExistence type="predicted"/>
<evidence type="ECO:0000313" key="2">
    <source>
        <dbReference type="Proteomes" id="UP000501812"/>
    </source>
</evidence>
<protein>
    <submittedName>
        <fullName evidence="1">Uncharacterized protein</fullName>
    </submittedName>
</protein>
<dbReference type="KEGG" id="luo:HHL09_09355"/>
<dbReference type="EMBL" id="CP051774">
    <property type="protein sequence ID" value="QJE95979.1"/>
    <property type="molecule type" value="Genomic_DNA"/>
</dbReference>
<dbReference type="Proteomes" id="UP000501812">
    <property type="component" value="Chromosome"/>
</dbReference>
<name>A0A858RHT3_9BACT</name>
<dbReference type="AlphaFoldDB" id="A0A858RHT3"/>